<sequence>MPRVDEGRWARSGGPARRVTRRGAAKGAIRNFVIKVMEDGLASEERTRNWVEQALFYLLQNRAKSTEPGEPGTSSSTAAAAADSGFGPEKATSRVTSKMPNIILESSDGEVFEVDVEIAKLIGIIQPSLENLDFINTFFSLENYEEEDSPWPLPNVNGAILKKVIQWCTYHKGDPPADEDNKEKCTDDISSWDADFLKVDQGTLFELILAANYLDIKDLLDVTCKTVANMLKGKTSKEIYKTFNIRNDFTPAEEEELRKQNE</sequence>
<comment type="pathway">
    <text evidence="1">Protein modification; protein ubiquitination.</text>
</comment>
<dbReference type="SUPFAM" id="SSF54695">
    <property type="entry name" value="POZ domain"/>
    <property type="match status" value="1"/>
</dbReference>
<dbReference type="InterPro" id="IPR001232">
    <property type="entry name" value="SKP1-like"/>
</dbReference>
<dbReference type="InterPro" id="IPR016073">
    <property type="entry name" value="Skp1_comp_POZ"/>
</dbReference>
<dbReference type="Pfam" id="PF03931">
    <property type="entry name" value="Skp1_POZ"/>
    <property type="match status" value="1"/>
</dbReference>
<dbReference type="OrthoDB" id="2342932at2759"/>
<protein>
    <recommendedName>
        <fullName evidence="3">S-phase kinase-associated protein 1</fullName>
    </recommendedName>
    <alternativeName>
        <fullName evidence="6">Cyclin-A/CDK2-associated protein p19</fullName>
    </alternativeName>
    <alternativeName>
        <fullName evidence="5">p19skp1</fullName>
    </alternativeName>
</protein>
<evidence type="ECO:0000313" key="11">
    <source>
        <dbReference type="Proteomes" id="UP000677054"/>
    </source>
</evidence>
<dbReference type="GO" id="GO:0006511">
    <property type="term" value="P:ubiquitin-dependent protein catabolic process"/>
    <property type="evidence" value="ECO:0007669"/>
    <property type="project" value="InterPro"/>
</dbReference>
<name>A0A7R9A753_9CRUS</name>
<evidence type="ECO:0000313" key="10">
    <source>
        <dbReference type="EMBL" id="CAD7246105.1"/>
    </source>
</evidence>
<evidence type="ECO:0000256" key="4">
    <source>
        <dbReference type="ARBA" id="ARBA00022786"/>
    </source>
</evidence>
<dbReference type="Proteomes" id="UP000677054">
    <property type="component" value="Unassembled WGS sequence"/>
</dbReference>
<dbReference type="Pfam" id="PF01466">
    <property type="entry name" value="Skp1"/>
    <property type="match status" value="1"/>
</dbReference>
<evidence type="ECO:0000256" key="6">
    <source>
        <dbReference type="ARBA" id="ARBA00033452"/>
    </source>
</evidence>
<dbReference type="CDD" id="cd18322">
    <property type="entry name" value="BTB_POZ_SKP1"/>
    <property type="match status" value="1"/>
</dbReference>
<comment type="similarity">
    <text evidence="2">Belongs to the SKP1 family.</text>
</comment>
<dbReference type="Gene3D" id="3.30.710.10">
    <property type="entry name" value="Potassium Channel Kv1.1, Chain A"/>
    <property type="match status" value="1"/>
</dbReference>
<evidence type="ECO:0000256" key="5">
    <source>
        <dbReference type="ARBA" id="ARBA00033118"/>
    </source>
</evidence>
<evidence type="ECO:0000259" key="8">
    <source>
        <dbReference type="Pfam" id="PF01466"/>
    </source>
</evidence>
<accession>A0A7R9A753</accession>
<dbReference type="InterPro" id="IPR016072">
    <property type="entry name" value="Skp1_comp_dimer"/>
</dbReference>
<dbReference type="InterPro" id="IPR036296">
    <property type="entry name" value="SKP1-like_dim_sf"/>
</dbReference>
<dbReference type="InterPro" id="IPR016897">
    <property type="entry name" value="SKP1"/>
</dbReference>
<dbReference type="AlphaFoldDB" id="A0A7R9A753"/>
<evidence type="ECO:0000256" key="1">
    <source>
        <dbReference type="ARBA" id="ARBA00004906"/>
    </source>
</evidence>
<gene>
    <name evidence="10" type="ORF">DSTB1V02_LOCUS5965</name>
</gene>
<dbReference type="EMBL" id="CAJPEV010001037">
    <property type="protein sequence ID" value="CAG0890322.1"/>
    <property type="molecule type" value="Genomic_DNA"/>
</dbReference>
<reference evidence="10" key="1">
    <citation type="submission" date="2020-11" db="EMBL/GenBank/DDBJ databases">
        <authorList>
            <person name="Tran Van P."/>
        </authorList>
    </citation>
    <scope>NUCLEOTIDE SEQUENCE</scope>
</reference>
<dbReference type="FunFam" id="3.30.710.10:FF:000270">
    <property type="entry name" value="S-phase kinase-associated protein 1"/>
    <property type="match status" value="1"/>
</dbReference>
<feature type="compositionally biased region" description="Low complexity" evidence="7">
    <location>
        <begin position="73"/>
        <end position="82"/>
    </location>
</feature>
<feature type="region of interest" description="Disordered" evidence="7">
    <location>
        <begin position="1"/>
        <end position="22"/>
    </location>
</feature>
<dbReference type="InterPro" id="IPR011333">
    <property type="entry name" value="SKP1/BTB/POZ_sf"/>
</dbReference>
<proteinExistence type="inferred from homology"/>
<evidence type="ECO:0000256" key="2">
    <source>
        <dbReference type="ARBA" id="ARBA00009993"/>
    </source>
</evidence>
<feature type="domain" description="SKP1 component POZ" evidence="9">
    <location>
        <begin position="101"/>
        <end position="172"/>
    </location>
</feature>
<dbReference type="EMBL" id="LR900554">
    <property type="protein sequence ID" value="CAD7246105.1"/>
    <property type="molecule type" value="Genomic_DNA"/>
</dbReference>
<evidence type="ECO:0000256" key="7">
    <source>
        <dbReference type="SAM" id="MobiDB-lite"/>
    </source>
</evidence>
<keyword evidence="4" id="KW-0833">Ubl conjugation pathway</keyword>
<evidence type="ECO:0000259" key="9">
    <source>
        <dbReference type="Pfam" id="PF03931"/>
    </source>
</evidence>
<feature type="region of interest" description="Disordered" evidence="7">
    <location>
        <begin position="65"/>
        <end position="93"/>
    </location>
</feature>
<keyword evidence="11" id="KW-1185">Reference proteome</keyword>
<evidence type="ECO:0000256" key="3">
    <source>
        <dbReference type="ARBA" id="ARBA00014544"/>
    </source>
</evidence>
<dbReference type="SUPFAM" id="SSF81382">
    <property type="entry name" value="Skp1 dimerisation domain-like"/>
    <property type="match status" value="1"/>
</dbReference>
<dbReference type="PANTHER" id="PTHR11165">
    <property type="entry name" value="SKP1"/>
    <property type="match status" value="1"/>
</dbReference>
<organism evidence="10">
    <name type="scientific">Darwinula stevensoni</name>
    <dbReference type="NCBI Taxonomy" id="69355"/>
    <lineage>
        <taxon>Eukaryota</taxon>
        <taxon>Metazoa</taxon>
        <taxon>Ecdysozoa</taxon>
        <taxon>Arthropoda</taxon>
        <taxon>Crustacea</taxon>
        <taxon>Oligostraca</taxon>
        <taxon>Ostracoda</taxon>
        <taxon>Podocopa</taxon>
        <taxon>Podocopida</taxon>
        <taxon>Darwinulocopina</taxon>
        <taxon>Darwinuloidea</taxon>
        <taxon>Darwinulidae</taxon>
        <taxon>Darwinula</taxon>
    </lineage>
</organism>
<dbReference type="SMART" id="SM00512">
    <property type="entry name" value="Skp1"/>
    <property type="match status" value="1"/>
</dbReference>
<feature type="domain" description="SKP1 component dimerisation" evidence="8">
    <location>
        <begin position="217"/>
        <end position="262"/>
    </location>
</feature>